<dbReference type="EMBL" id="KZ820305">
    <property type="protein sequence ID" value="PWN47927.1"/>
    <property type="molecule type" value="Genomic_DNA"/>
</dbReference>
<gene>
    <name evidence="1" type="ORF">IE53DRAFT_223369</name>
</gene>
<name>A0ACD0NQ17_9BASI</name>
<dbReference type="Proteomes" id="UP000245626">
    <property type="component" value="Unassembled WGS sequence"/>
</dbReference>
<sequence length="1065" mass="116053">MENQAPSASRGTSHPDLTSGREQGTRSPQGSIREPGPRMESERGADSEKGKSKSKPAGTELAAEVASGAKAKEVDPTKKKPTKKAVSCESCRRRKLKCDRGWPCGACRDRGESNLCMWAEGVRPQALGRDATDSRPVLERLDRLEKTMEAIARRLGVDSDPAQDESEALPLNKQREASAASQVPSDKAFDPSIPDLRRDMSVWRRQLGIGIGTTWKATDEKTSCEVLYNLLRLLPPARVVRELCEFYFIEIAWLNHIIGKAQFDERLSQNEEWRASWTGGAIPNLAEMRDHLRFTSLLCAICGVTLLLGDHDSAAEIDGLYGDEPAYGVLLDAAQQGLAAANPHEDPSIDCIRVLLIIAYAMSAIRSPAAGMATLQVAINIAFTLDLDSEPPSDMPRMMAEDRLRLFSGLCVMDWFSAGTIKRHYSIRPEGMDFPSLFGPTSEKEDFLTKDLRAKLKIANIGRRAADRTSMPEPKAYDLTIQLHSELMGLKASLQPDLVLSDISSDFSLLGVQDVWRRIATTLAIETQCLTLHKRYYIQSWTNPAHKISRDICFSSALNALRLFRNVFQWWLPVSNNGTPSSSADLVDAALHPKQNSIARLWFFAHTGVTSALLLVHYIGMLDSRPEEAKWESQDLRARIVDDLRITKRLLQLLSSRSKVARDGVKALQPPEYAPMAGRSKNMDRRSGVPDVVERMSRSELMSATPRTHLDLAFPPFATQQCSAPTDQTLSRNRPTPTASTPMSLPSYTKRRRVEEDSPSLSSNGNGFSPRLRSGSTRRNSIHAEPATLMRASPSTSSAGDLSKMSTVSSFEDIEALWSKQPWEPNMAVRTPVTATAISSANAVQPRPLLTPSEARGESATGPATLGAAVGLGWWSANSGRHEAVRDGLVTTTGDSAGVGLCNLNQTEPSSMADCGSGGGGDDAFRGPMLFDLSSMNAEHAIVRQDNQLFMTPLAPMSPFTQAFIGSLDNYAAVLSNGESAAASTPPCPSSTAAMEAERLEDRKRRTPTMAANVNEAMMSGWRGLDQGSSSVRRNGNGRYPHSASAGPSPGQSPSNSNLMGGPRF</sequence>
<accession>A0ACD0NQ17</accession>
<evidence type="ECO:0000313" key="2">
    <source>
        <dbReference type="Proteomes" id="UP000245626"/>
    </source>
</evidence>
<proteinExistence type="predicted"/>
<protein>
    <submittedName>
        <fullName evidence="1">Uncharacterized protein</fullName>
    </submittedName>
</protein>
<organism evidence="1 2">
    <name type="scientific">Violaceomyces palustris</name>
    <dbReference type="NCBI Taxonomy" id="1673888"/>
    <lineage>
        <taxon>Eukaryota</taxon>
        <taxon>Fungi</taxon>
        <taxon>Dikarya</taxon>
        <taxon>Basidiomycota</taxon>
        <taxon>Ustilaginomycotina</taxon>
        <taxon>Ustilaginomycetes</taxon>
        <taxon>Violaceomycetales</taxon>
        <taxon>Violaceomycetaceae</taxon>
        <taxon>Violaceomyces</taxon>
    </lineage>
</organism>
<evidence type="ECO:0000313" key="1">
    <source>
        <dbReference type="EMBL" id="PWN47927.1"/>
    </source>
</evidence>
<reference evidence="1 2" key="1">
    <citation type="journal article" date="2018" name="Mol. Biol. Evol.">
        <title>Broad Genomic Sampling Reveals a Smut Pathogenic Ancestry of the Fungal Clade Ustilaginomycotina.</title>
        <authorList>
            <person name="Kijpornyongpan T."/>
            <person name="Mondo S.J."/>
            <person name="Barry K."/>
            <person name="Sandor L."/>
            <person name="Lee J."/>
            <person name="Lipzen A."/>
            <person name="Pangilinan J."/>
            <person name="LaButti K."/>
            <person name="Hainaut M."/>
            <person name="Henrissat B."/>
            <person name="Grigoriev I.V."/>
            <person name="Spatafora J.W."/>
            <person name="Aime M.C."/>
        </authorList>
    </citation>
    <scope>NUCLEOTIDE SEQUENCE [LARGE SCALE GENOMIC DNA]</scope>
    <source>
        <strain evidence="1 2">SA 807</strain>
    </source>
</reference>
<keyword evidence="2" id="KW-1185">Reference proteome</keyword>